<evidence type="ECO:0008006" key="19">
    <source>
        <dbReference type="Google" id="ProtNLM"/>
    </source>
</evidence>
<dbReference type="AlphaFoldDB" id="A0A9N9MT60"/>
<keyword evidence="16" id="KW-1133">Transmembrane helix</keyword>
<evidence type="ECO:0000256" key="7">
    <source>
        <dbReference type="ARBA" id="ARBA00022723"/>
    </source>
</evidence>
<dbReference type="OrthoDB" id="1470350at2759"/>
<dbReference type="GO" id="GO:0005506">
    <property type="term" value="F:iron ion binding"/>
    <property type="evidence" value="ECO:0007669"/>
    <property type="project" value="InterPro"/>
</dbReference>
<keyword evidence="6 14" id="KW-0349">Heme</keyword>
<name>A0A9N9MT60_9CUCU</name>
<keyword evidence="16" id="KW-0812">Transmembrane</keyword>
<dbReference type="EMBL" id="OU892281">
    <property type="protein sequence ID" value="CAG9769428.1"/>
    <property type="molecule type" value="Genomic_DNA"/>
</dbReference>
<dbReference type="Pfam" id="PF00067">
    <property type="entry name" value="p450"/>
    <property type="match status" value="1"/>
</dbReference>
<dbReference type="InterPro" id="IPR002401">
    <property type="entry name" value="Cyt_P450_E_grp-I"/>
</dbReference>
<evidence type="ECO:0000256" key="11">
    <source>
        <dbReference type="ARBA" id="ARBA00023004"/>
    </source>
</evidence>
<evidence type="ECO:0000256" key="4">
    <source>
        <dbReference type="ARBA" id="ARBA00004406"/>
    </source>
</evidence>
<evidence type="ECO:0000313" key="17">
    <source>
        <dbReference type="EMBL" id="CAG9769428.1"/>
    </source>
</evidence>
<evidence type="ECO:0000256" key="6">
    <source>
        <dbReference type="ARBA" id="ARBA00022617"/>
    </source>
</evidence>
<dbReference type="PANTHER" id="PTHR24291">
    <property type="entry name" value="CYTOCHROME P450 FAMILY 4"/>
    <property type="match status" value="1"/>
</dbReference>
<dbReference type="Gene3D" id="1.10.630.10">
    <property type="entry name" value="Cytochrome P450"/>
    <property type="match status" value="1"/>
</dbReference>
<keyword evidence="12 15" id="KW-0503">Monooxygenase</keyword>
<sequence>MFNAQSLLVSSFWLSLLLFYLRFFYVHRKTFKFAWNNKGFFLPVLPVVGTTWTALVIGKKPDLITLGSWLYKHVGAPINTWIGHEYHYVTLNADELKIILSHPKCLNKSRLYNDLQNFYGKNSLAFLAQEEWKARRKHFLKGFKPIILKGFMGTFYGYSCELAEELKGLNGALVSYEHMHKFVFTTFCATAMGLDIKKFADELIEFGNLREKIEQAIGAKVVSPFIPYSIWINFFPSGRRTAEYMERSKVIIEKIIRERKIELEKNQEYVANNNEVPLLDLILSYNQEIMTDEQTYQEMVLFASAAIETSSYVLYFGFIILAMHPDIQEILYNEVIREIGDQEISAKNIARLKYTEATICEVMRLVPSVPFIARIIGDDIDIGGKVIPKGANILVNIYLLHRVAEYWENPEKFDPARFLPENLDKIKPFSYMPFSQGPRDCIGKQHAMTLLKITFANMIRNFKMLTKHKSVDEFDLSSSITIYSTHPLDLHFATRTKS</sequence>
<dbReference type="PROSITE" id="PS00086">
    <property type="entry name" value="CYTOCHROME_P450"/>
    <property type="match status" value="1"/>
</dbReference>
<keyword evidence="13 16" id="KW-0472">Membrane</keyword>
<keyword evidence="8" id="KW-0256">Endoplasmic reticulum</keyword>
<evidence type="ECO:0000313" key="18">
    <source>
        <dbReference type="Proteomes" id="UP001152799"/>
    </source>
</evidence>
<comment type="cofactor">
    <cofactor evidence="1 14">
        <name>heme</name>
        <dbReference type="ChEBI" id="CHEBI:30413"/>
    </cofactor>
</comment>
<evidence type="ECO:0000256" key="5">
    <source>
        <dbReference type="ARBA" id="ARBA00010617"/>
    </source>
</evidence>
<evidence type="ECO:0000256" key="15">
    <source>
        <dbReference type="RuleBase" id="RU000461"/>
    </source>
</evidence>
<evidence type="ECO:0000256" key="16">
    <source>
        <dbReference type="SAM" id="Phobius"/>
    </source>
</evidence>
<dbReference type="SUPFAM" id="SSF48264">
    <property type="entry name" value="Cytochrome P450"/>
    <property type="match status" value="1"/>
</dbReference>
<dbReference type="GO" id="GO:0016705">
    <property type="term" value="F:oxidoreductase activity, acting on paired donors, with incorporation or reduction of molecular oxygen"/>
    <property type="evidence" value="ECO:0007669"/>
    <property type="project" value="InterPro"/>
</dbReference>
<dbReference type="InterPro" id="IPR036396">
    <property type="entry name" value="Cyt_P450_sf"/>
</dbReference>
<evidence type="ECO:0000256" key="2">
    <source>
        <dbReference type="ARBA" id="ARBA00003690"/>
    </source>
</evidence>
<keyword evidence="9" id="KW-0492">Microsome</keyword>
<dbReference type="PANTHER" id="PTHR24291:SF189">
    <property type="entry name" value="CYTOCHROME P450 4C3-RELATED"/>
    <property type="match status" value="1"/>
</dbReference>
<feature type="transmembrane region" description="Helical" evidence="16">
    <location>
        <begin position="6"/>
        <end position="27"/>
    </location>
</feature>
<proteinExistence type="inferred from homology"/>
<dbReference type="InterPro" id="IPR017972">
    <property type="entry name" value="Cyt_P450_CS"/>
</dbReference>
<feature type="binding site" description="axial binding residue" evidence="14">
    <location>
        <position position="441"/>
    </location>
    <ligand>
        <name>heme</name>
        <dbReference type="ChEBI" id="CHEBI:30413"/>
    </ligand>
    <ligandPart>
        <name>Fe</name>
        <dbReference type="ChEBI" id="CHEBI:18248"/>
    </ligandPart>
</feature>
<protein>
    <recommendedName>
        <fullName evidence="19">Cytochrome P450</fullName>
    </recommendedName>
</protein>
<reference evidence="17" key="1">
    <citation type="submission" date="2022-01" db="EMBL/GenBank/DDBJ databases">
        <authorList>
            <person name="King R."/>
        </authorList>
    </citation>
    <scope>NUCLEOTIDE SEQUENCE</scope>
</reference>
<evidence type="ECO:0000256" key="14">
    <source>
        <dbReference type="PIRSR" id="PIRSR602401-1"/>
    </source>
</evidence>
<dbReference type="GO" id="GO:0004497">
    <property type="term" value="F:monooxygenase activity"/>
    <property type="evidence" value="ECO:0007669"/>
    <property type="project" value="UniProtKB-KW"/>
</dbReference>
<dbReference type="GO" id="GO:0005789">
    <property type="term" value="C:endoplasmic reticulum membrane"/>
    <property type="evidence" value="ECO:0007669"/>
    <property type="project" value="UniProtKB-SubCell"/>
</dbReference>
<gene>
    <name evidence="17" type="ORF">CEUTPL_LOCUS9938</name>
</gene>
<dbReference type="PRINTS" id="PR00463">
    <property type="entry name" value="EP450I"/>
</dbReference>
<evidence type="ECO:0000256" key="9">
    <source>
        <dbReference type="ARBA" id="ARBA00022848"/>
    </source>
</evidence>
<evidence type="ECO:0000256" key="1">
    <source>
        <dbReference type="ARBA" id="ARBA00001971"/>
    </source>
</evidence>
<evidence type="ECO:0000256" key="8">
    <source>
        <dbReference type="ARBA" id="ARBA00022824"/>
    </source>
</evidence>
<dbReference type="Proteomes" id="UP001152799">
    <property type="component" value="Chromosome 5"/>
</dbReference>
<accession>A0A9N9MT60</accession>
<dbReference type="GO" id="GO:0020037">
    <property type="term" value="F:heme binding"/>
    <property type="evidence" value="ECO:0007669"/>
    <property type="project" value="InterPro"/>
</dbReference>
<dbReference type="InterPro" id="IPR001128">
    <property type="entry name" value="Cyt_P450"/>
</dbReference>
<keyword evidence="11 14" id="KW-0408">Iron</keyword>
<evidence type="ECO:0000256" key="13">
    <source>
        <dbReference type="ARBA" id="ARBA00023136"/>
    </source>
</evidence>
<keyword evidence="10 15" id="KW-0560">Oxidoreductase</keyword>
<dbReference type="PRINTS" id="PR00385">
    <property type="entry name" value="P450"/>
</dbReference>
<organism evidence="17 18">
    <name type="scientific">Ceutorhynchus assimilis</name>
    <name type="common">cabbage seed weevil</name>
    <dbReference type="NCBI Taxonomy" id="467358"/>
    <lineage>
        <taxon>Eukaryota</taxon>
        <taxon>Metazoa</taxon>
        <taxon>Ecdysozoa</taxon>
        <taxon>Arthropoda</taxon>
        <taxon>Hexapoda</taxon>
        <taxon>Insecta</taxon>
        <taxon>Pterygota</taxon>
        <taxon>Neoptera</taxon>
        <taxon>Endopterygota</taxon>
        <taxon>Coleoptera</taxon>
        <taxon>Polyphaga</taxon>
        <taxon>Cucujiformia</taxon>
        <taxon>Curculionidae</taxon>
        <taxon>Ceutorhynchinae</taxon>
        <taxon>Ceutorhynchus</taxon>
    </lineage>
</organism>
<dbReference type="InterPro" id="IPR050196">
    <property type="entry name" value="Cytochrome_P450_Monoox"/>
</dbReference>
<evidence type="ECO:0000256" key="12">
    <source>
        <dbReference type="ARBA" id="ARBA00023033"/>
    </source>
</evidence>
<keyword evidence="18" id="KW-1185">Reference proteome</keyword>
<comment type="similarity">
    <text evidence="5 15">Belongs to the cytochrome P450 family.</text>
</comment>
<keyword evidence="7 14" id="KW-0479">Metal-binding</keyword>
<evidence type="ECO:0000256" key="10">
    <source>
        <dbReference type="ARBA" id="ARBA00023002"/>
    </source>
</evidence>
<comment type="function">
    <text evidence="2">May be involved in the metabolism of insect hormones and in the breakdown of synthetic insecticides.</text>
</comment>
<feature type="transmembrane region" description="Helical" evidence="16">
    <location>
        <begin position="39"/>
        <end position="58"/>
    </location>
</feature>
<evidence type="ECO:0000256" key="3">
    <source>
        <dbReference type="ARBA" id="ARBA00004174"/>
    </source>
</evidence>
<comment type="subcellular location">
    <subcellularLocation>
        <location evidence="4">Endoplasmic reticulum membrane</location>
        <topology evidence="4">Peripheral membrane protein</topology>
    </subcellularLocation>
    <subcellularLocation>
        <location evidence="3">Microsome membrane</location>
        <topology evidence="3">Peripheral membrane protein</topology>
    </subcellularLocation>
</comment>